<proteinExistence type="predicted"/>
<reference evidence="1 2" key="1">
    <citation type="journal article" date="2017" name="Antonie Van Leeuwenhoek">
        <title>Rhizobium rhizosphaerae sp. nov., a novel species isolated from rice rhizosphere.</title>
        <authorList>
            <person name="Zhao J.J."/>
            <person name="Zhang J."/>
            <person name="Zhang R.J."/>
            <person name="Zhang C.W."/>
            <person name="Yin H.Q."/>
            <person name="Zhang X.X."/>
        </authorList>
    </citation>
    <scope>NUCLEOTIDE SEQUENCE [LARGE SCALE GENOMIC DNA]</scope>
    <source>
        <strain evidence="1 2">E3</strain>
    </source>
</reference>
<sequence length="47" mass="5470">MYISRLKVVLEKSINTTFESFCDIHKHHNEIAAKIAFLHCKLLSLIL</sequence>
<gene>
    <name evidence="1" type="ORF">GLIP_2813</name>
</gene>
<dbReference type="Proteomes" id="UP000006334">
    <property type="component" value="Unassembled WGS sequence"/>
</dbReference>
<organism evidence="1 2">
    <name type="scientific">Aliiglaciecola lipolytica E3</name>
    <dbReference type="NCBI Taxonomy" id="1127673"/>
    <lineage>
        <taxon>Bacteria</taxon>
        <taxon>Pseudomonadati</taxon>
        <taxon>Pseudomonadota</taxon>
        <taxon>Gammaproteobacteria</taxon>
        <taxon>Alteromonadales</taxon>
        <taxon>Alteromonadaceae</taxon>
        <taxon>Aliiglaciecola</taxon>
    </lineage>
</organism>
<name>K6X486_9ALTE</name>
<comment type="caution">
    <text evidence="1">The sequence shown here is derived from an EMBL/GenBank/DDBJ whole genome shotgun (WGS) entry which is preliminary data.</text>
</comment>
<evidence type="ECO:0000313" key="2">
    <source>
        <dbReference type="Proteomes" id="UP000006334"/>
    </source>
</evidence>
<dbReference type="AlphaFoldDB" id="K6X486"/>
<dbReference type="STRING" id="1127673.GLIP_2813"/>
<accession>K6X486</accession>
<keyword evidence="2" id="KW-1185">Reference proteome</keyword>
<evidence type="ECO:0000313" key="1">
    <source>
        <dbReference type="EMBL" id="GAC15434.1"/>
    </source>
</evidence>
<protein>
    <submittedName>
        <fullName evidence="1">Uncharacterized protein</fullName>
    </submittedName>
</protein>
<dbReference type="EMBL" id="BAEN01000055">
    <property type="protein sequence ID" value="GAC15434.1"/>
    <property type="molecule type" value="Genomic_DNA"/>
</dbReference>